<dbReference type="GO" id="GO:0005737">
    <property type="term" value="C:cytoplasm"/>
    <property type="evidence" value="ECO:0007669"/>
    <property type="project" value="TreeGrafter"/>
</dbReference>
<dbReference type="FunFam" id="3.20.20.10:FF:000005">
    <property type="entry name" value="Ornithine decarboxylase"/>
    <property type="match status" value="1"/>
</dbReference>
<evidence type="ECO:0000256" key="4">
    <source>
        <dbReference type="ARBA" id="ARBA00023239"/>
    </source>
</evidence>
<dbReference type="InterPro" id="IPR002433">
    <property type="entry name" value="Orn_de-COase"/>
</dbReference>
<comment type="pathway">
    <text evidence="5">Amine and polyamine biosynthesis; putrescine biosynthesis via L-ornithine pathway; putrescine from L-ornithine: step 1/1.</text>
</comment>
<dbReference type="PROSITE" id="PS00878">
    <property type="entry name" value="ODR_DC_2_1"/>
    <property type="match status" value="1"/>
</dbReference>
<dbReference type="PANTHER" id="PTHR11482:SF6">
    <property type="entry name" value="ORNITHINE DECARBOXYLASE 1-RELATED"/>
    <property type="match status" value="1"/>
</dbReference>
<dbReference type="EMBL" id="MN740300">
    <property type="protein sequence ID" value="QHT99025.1"/>
    <property type="molecule type" value="Genomic_DNA"/>
</dbReference>
<organism evidence="9">
    <name type="scientific">viral metagenome</name>
    <dbReference type="NCBI Taxonomy" id="1070528"/>
    <lineage>
        <taxon>unclassified sequences</taxon>
        <taxon>metagenomes</taxon>
        <taxon>organismal metagenomes</taxon>
    </lineage>
</organism>
<evidence type="ECO:0000256" key="5">
    <source>
        <dbReference type="ARBA" id="ARBA00034115"/>
    </source>
</evidence>
<name>A0A6C0J2Y3_9ZZZZ</name>
<proteinExistence type="inferred from homology"/>
<accession>A0A6C0J2Y3</accession>
<evidence type="ECO:0000256" key="6">
    <source>
        <dbReference type="ARBA" id="ARBA00034138"/>
    </source>
</evidence>
<dbReference type="InterPro" id="IPR022644">
    <property type="entry name" value="De-COase2_N"/>
</dbReference>
<dbReference type="Gene3D" id="3.20.20.10">
    <property type="entry name" value="Alanine racemase"/>
    <property type="match status" value="1"/>
</dbReference>
<keyword evidence="4" id="KW-0456">Lyase</keyword>
<dbReference type="SUPFAM" id="SSF50621">
    <property type="entry name" value="Alanine racemase C-terminal domain-like"/>
    <property type="match status" value="1"/>
</dbReference>
<dbReference type="Gene3D" id="2.40.37.10">
    <property type="entry name" value="Lyase, Ornithine Decarboxylase, Chain A, domain 1"/>
    <property type="match status" value="1"/>
</dbReference>
<dbReference type="SUPFAM" id="SSF51419">
    <property type="entry name" value="PLP-binding barrel"/>
    <property type="match status" value="1"/>
</dbReference>
<dbReference type="PRINTS" id="PR01182">
    <property type="entry name" value="ORNDCRBXLASE"/>
</dbReference>
<keyword evidence="3" id="KW-0663">Pyridoxal phosphate</keyword>
<dbReference type="EC" id="4.1.1.17" evidence="6"/>
<dbReference type="CDD" id="cd00622">
    <property type="entry name" value="PLPDE_III_ODC"/>
    <property type="match status" value="1"/>
</dbReference>
<evidence type="ECO:0000259" key="8">
    <source>
        <dbReference type="Pfam" id="PF02784"/>
    </source>
</evidence>
<evidence type="ECO:0000256" key="1">
    <source>
        <dbReference type="ARBA" id="ARBA00001933"/>
    </source>
</evidence>
<dbReference type="InterPro" id="IPR029066">
    <property type="entry name" value="PLP-binding_barrel"/>
</dbReference>
<dbReference type="InterPro" id="IPR009006">
    <property type="entry name" value="Ala_racemase/Decarboxylase_C"/>
</dbReference>
<dbReference type="Pfam" id="PF02784">
    <property type="entry name" value="Orn_Arg_deC_N"/>
    <property type="match status" value="1"/>
</dbReference>
<sequence length="387" mass="44758">MNNEDVYIKNKIEEYYKNKKNIFDSPFYIINIKDIIKQYTEWKIKLPNIKAYYAIKCNNNDKIIKILNTLGCNFDCASKREIELVKEYTNTTENIIYAHPCKMISHIKYAKNNNVNLMTFDCVEELYKIKEHHETAKLLLRLCVDDSKSLCQFNSKFGCKIDDIEKIFDTIINLKLNLAGFSFHVGSGCKDPYFYYTALKICKNAYTMALNRNIMASIIDIGGGFPGTNDTNISFDDIVYNINKGIKEYFSNSHILFIAEPGRYLVEKSHTLVLSVISKKKEDNVIKYYLNDGIYGSFNCIHYDHQNPTLIPFNNVNIINGINQDDEYNSTFFGPTCDSMDVIYENIPFKELQIGDILYVKNFGAYTVSPSSIFNGYSVTENQYIYI</sequence>
<evidence type="ECO:0000256" key="7">
    <source>
        <dbReference type="ARBA" id="ARBA00049127"/>
    </source>
</evidence>
<dbReference type="PRINTS" id="PR01179">
    <property type="entry name" value="ODADCRBXLASE"/>
</dbReference>
<evidence type="ECO:0000256" key="3">
    <source>
        <dbReference type="ARBA" id="ARBA00022898"/>
    </source>
</evidence>
<comment type="similarity">
    <text evidence="2">Belongs to the Orn/Lys/Arg decarboxylase class-II family.</text>
</comment>
<dbReference type="InterPro" id="IPR022653">
    <property type="entry name" value="De-COase2_pyr-phos_BS"/>
</dbReference>
<dbReference type="PANTHER" id="PTHR11482">
    <property type="entry name" value="ARGININE/DIAMINOPIMELATE/ORNITHINE DECARBOXYLASE"/>
    <property type="match status" value="1"/>
</dbReference>
<reference evidence="9" key="1">
    <citation type="journal article" date="2020" name="Nature">
        <title>Giant virus diversity and host interactions through global metagenomics.</title>
        <authorList>
            <person name="Schulz F."/>
            <person name="Roux S."/>
            <person name="Paez-Espino D."/>
            <person name="Jungbluth S."/>
            <person name="Walsh D.A."/>
            <person name="Denef V.J."/>
            <person name="McMahon K.D."/>
            <person name="Konstantinidis K.T."/>
            <person name="Eloe-Fadrosh E.A."/>
            <person name="Kyrpides N.C."/>
            <person name="Woyke T."/>
        </authorList>
    </citation>
    <scope>NUCLEOTIDE SEQUENCE</scope>
    <source>
        <strain evidence="9">GVMAG-M-3300025695-21</strain>
    </source>
</reference>
<protein>
    <recommendedName>
        <fullName evidence="6">ornithine decarboxylase</fullName>
        <ecNumber evidence="6">4.1.1.17</ecNumber>
    </recommendedName>
</protein>
<dbReference type="GO" id="GO:0033387">
    <property type="term" value="P:putrescine biosynthetic process from arginine, via ornithine"/>
    <property type="evidence" value="ECO:0007669"/>
    <property type="project" value="TreeGrafter"/>
</dbReference>
<dbReference type="GO" id="GO:0004586">
    <property type="term" value="F:ornithine decarboxylase activity"/>
    <property type="evidence" value="ECO:0007669"/>
    <property type="project" value="UniProtKB-EC"/>
</dbReference>
<comment type="cofactor">
    <cofactor evidence="1">
        <name>pyridoxal 5'-phosphate</name>
        <dbReference type="ChEBI" id="CHEBI:597326"/>
    </cofactor>
</comment>
<feature type="domain" description="Orn/DAP/Arg decarboxylase 2 N-terminal" evidence="8">
    <location>
        <begin position="33"/>
        <end position="266"/>
    </location>
</feature>
<comment type="catalytic activity">
    <reaction evidence="7">
        <text>L-ornithine + H(+) = putrescine + CO2</text>
        <dbReference type="Rhea" id="RHEA:22964"/>
        <dbReference type="ChEBI" id="CHEBI:15378"/>
        <dbReference type="ChEBI" id="CHEBI:16526"/>
        <dbReference type="ChEBI" id="CHEBI:46911"/>
        <dbReference type="ChEBI" id="CHEBI:326268"/>
        <dbReference type="EC" id="4.1.1.17"/>
    </reaction>
</comment>
<dbReference type="InterPro" id="IPR000183">
    <property type="entry name" value="Orn/DAP/Arg_de-COase"/>
</dbReference>
<evidence type="ECO:0000313" key="9">
    <source>
        <dbReference type="EMBL" id="QHT99025.1"/>
    </source>
</evidence>
<dbReference type="AlphaFoldDB" id="A0A6C0J2Y3"/>
<evidence type="ECO:0000256" key="2">
    <source>
        <dbReference type="ARBA" id="ARBA00008872"/>
    </source>
</evidence>